<gene>
    <name evidence="1" type="ORF">G6F51_005076</name>
</gene>
<name>A0A9P6YE62_RHIOR</name>
<dbReference type="Proteomes" id="UP000717996">
    <property type="component" value="Unassembled WGS sequence"/>
</dbReference>
<dbReference type="AlphaFoldDB" id="A0A9P6YE62"/>
<evidence type="ECO:0000313" key="1">
    <source>
        <dbReference type="EMBL" id="KAG1546099.1"/>
    </source>
</evidence>
<protein>
    <submittedName>
        <fullName evidence="1">Uncharacterized protein</fullName>
    </submittedName>
</protein>
<reference evidence="1" key="1">
    <citation type="journal article" date="2020" name="Microb. Genom.">
        <title>Genetic diversity of clinical and environmental Mucorales isolates obtained from an investigation of mucormycosis cases among solid organ transplant recipients.</title>
        <authorList>
            <person name="Nguyen M.H."/>
            <person name="Kaul D."/>
            <person name="Muto C."/>
            <person name="Cheng S.J."/>
            <person name="Richter R.A."/>
            <person name="Bruno V.M."/>
            <person name="Liu G."/>
            <person name="Beyhan S."/>
            <person name="Sundermann A.J."/>
            <person name="Mounaud S."/>
            <person name="Pasculle A.W."/>
            <person name="Nierman W.C."/>
            <person name="Driscoll E."/>
            <person name="Cumbie R."/>
            <person name="Clancy C.J."/>
            <person name="Dupont C.L."/>
        </authorList>
    </citation>
    <scope>NUCLEOTIDE SEQUENCE</scope>
    <source>
        <strain evidence="1">GL16</strain>
    </source>
</reference>
<dbReference type="EMBL" id="JAANIT010000599">
    <property type="protein sequence ID" value="KAG1546099.1"/>
    <property type="molecule type" value="Genomic_DNA"/>
</dbReference>
<sequence>MDIEINATRNMQFTLESVDAITRFIKISLNEHLRMSFPSIEIDTNNVLVLQACSDRKFSIHVTHKDIVFDNHTSSCASYVAEFNAYITKEVYEGVVRIREPENEESAMDEVYVKPVLRENPKFIGQSAYKRNQQFRTLGSSKLGMSCPLRMYDGTLASWSTGGYSFTTNEFPQRTWLNSLCTNVPEDRDPITVKPSQYIQFSGPRVAYNRIYRNAQIDDMMNIASRFLTTDSVIITTSTPTTHNQISTTNITDARHHIDVSLASMKIIPTRQNELTMIIDDSGSIVDEYGTTVRLSHIDYEERIYCMSCETSIHDGLMEGIGKSSAKILMTRNGEKYVYCFNCGTSMFILECGEQYGFVPADDELMYSDYPKLNFNGQEDINFNACSRVVFLDAPMGAGKTYVADEYTKSLSSTASVLSVTFRISLAQYLASRLNLNSYLDPNIWDETEESKVSKSNRSVASYNKIKLTLDSIISNTPNQSDQTIITLILAAVNSERADSSNRHSFLWKSEYRLSGVDMTDISYNEKQHVHTKYNREWSKTIPMVATIVQAVGGTTTRTGQSFALHTECCSKPSFTPHRLISKTVGKAGLKLDSKTLLTDDHYSNIIPVLPIGIVREAEELWNANKVPPNSIYKKYLQRVTHPTFARFATKSESEVIERSASIAFEASLQLQDKWITYYNNVITAERPNIQTASRKKDDESYVEEENIEKEDENIENEGEDIENEDEKNYLNYTDKVRSMAIKKLLDPKYTIDSMNIPEKEHNVRHILYKKAHSIIQQESIDILSTELLKLSLSNILNFTNPNLRDIYESLIPTGEMKNINYIRQQKKDELKFDDDMNKIIDELLDQLEMYTTTSNTNKLHTTIDELKCKEQNKRSSKYQLLSVVEIV</sequence>
<proteinExistence type="predicted"/>
<organism evidence="1 2">
    <name type="scientific">Rhizopus oryzae</name>
    <name type="common">Mucormycosis agent</name>
    <name type="synonym">Rhizopus arrhizus var. delemar</name>
    <dbReference type="NCBI Taxonomy" id="64495"/>
    <lineage>
        <taxon>Eukaryota</taxon>
        <taxon>Fungi</taxon>
        <taxon>Fungi incertae sedis</taxon>
        <taxon>Mucoromycota</taxon>
        <taxon>Mucoromycotina</taxon>
        <taxon>Mucoromycetes</taxon>
        <taxon>Mucorales</taxon>
        <taxon>Mucorineae</taxon>
        <taxon>Rhizopodaceae</taxon>
        <taxon>Rhizopus</taxon>
    </lineage>
</organism>
<evidence type="ECO:0000313" key="2">
    <source>
        <dbReference type="Proteomes" id="UP000717996"/>
    </source>
</evidence>
<comment type="caution">
    <text evidence="1">The sequence shown here is derived from an EMBL/GenBank/DDBJ whole genome shotgun (WGS) entry which is preliminary data.</text>
</comment>
<dbReference type="OrthoDB" id="2275009at2759"/>
<accession>A0A9P6YE62</accession>